<protein>
    <submittedName>
        <fullName evidence="1">Uncharacterized protein</fullName>
    </submittedName>
</protein>
<comment type="caution">
    <text evidence="1">The sequence shown here is derived from an EMBL/GenBank/DDBJ whole genome shotgun (WGS) entry which is preliminary data.</text>
</comment>
<proteinExistence type="predicted"/>
<dbReference type="EMBL" id="QHHQ01000004">
    <property type="protein sequence ID" value="RAI00140.1"/>
    <property type="molecule type" value="Genomic_DNA"/>
</dbReference>
<evidence type="ECO:0000313" key="2">
    <source>
        <dbReference type="Proteomes" id="UP000249590"/>
    </source>
</evidence>
<accession>A0A8B2NV12</accession>
<reference evidence="1 2" key="1">
    <citation type="submission" date="2018-05" db="EMBL/GenBank/DDBJ databases">
        <title>Acuticoccus sediminis sp. nov., isolated from deep-sea sediment of Indian Ocean.</title>
        <authorList>
            <person name="Liu X."/>
            <person name="Lai Q."/>
            <person name="Du Y."/>
            <person name="Sun F."/>
            <person name="Zhang X."/>
            <person name="Wang S."/>
            <person name="Shao Z."/>
        </authorList>
    </citation>
    <scope>NUCLEOTIDE SEQUENCE [LARGE SCALE GENOMIC DNA]</scope>
    <source>
        <strain evidence="1 2">PTG4-2</strain>
    </source>
</reference>
<name>A0A8B2NV12_9HYPH</name>
<dbReference type="Proteomes" id="UP000249590">
    <property type="component" value="Unassembled WGS sequence"/>
</dbReference>
<sequence>MKPSTLAQAMDMVDARMDDHEETVMSRVDDLADRLGATSEERRVMLDEQQAWLDETREAMRAHVRTCWPGMAHQ</sequence>
<evidence type="ECO:0000313" key="1">
    <source>
        <dbReference type="EMBL" id="RAI00140.1"/>
    </source>
</evidence>
<gene>
    <name evidence="1" type="ORF">DLJ53_20740</name>
</gene>
<organism evidence="1 2">
    <name type="scientific">Acuticoccus sediminis</name>
    <dbReference type="NCBI Taxonomy" id="2184697"/>
    <lineage>
        <taxon>Bacteria</taxon>
        <taxon>Pseudomonadati</taxon>
        <taxon>Pseudomonadota</taxon>
        <taxon>Alphaproteobacteria</taxon>
        <taxon>Hyphomicrobiales</taxon>
        <taxon>Amorphaceae</taxon>
        <taxon>Acuticoccus</taxon>
    </lineage>
</organism>
<dbReference type="AlphaFoldDB" id="A0A8B2NV12"/>
<keyword evidence="2" id="KW-1185">Reference proteome</keyword>